<evidence type="ECO:0000256" key="1">
    <source>
        <dbReference type="SAM" id="MobiDB-lite"/>
    </source>
</evidence>
<dbReference type="RefSeq" id="WP_377914881.1">
    <property type="nucleotide sequence ID" value="NZ_JBHRZT010000043.1"/>
</dbReference>
<keyword evidence="3" id="KW-1185">Reference proteome</keyword>
<dbReference type="EMBL" id="JBHRZT010000043">
    <property type="protein sequence ID" value="MFC3883935.1"/>
    <property type="molecule type" value="Genomic_DNA"/>
</dbReference>
<organism evidence="2 3">
    <name type="scientific">Bacillus songklensis</name>
    <dbReference type="NCBI Taxonomy" id="1069116"/>
    <lineage>
        <taxon>Bacteria</taxon>
        <taxon>Bacillati</taxon>
        <taxon>Bacillota</taxon>
        <taxon>Bacilli</taxon>
        <taxon>Bacillales</taxon>
        <taxon>Bacillaceae</taxon>
        <taxon>Bacillus</taxon>
    </lineage>
</organism>
<dbReference type="Proteomes" id="UP001595752">
    <property type="component" value="Unassembled WGS sequence"/>
</dbReference>
<comment type="caution">
    <text evidence="2">The sequence shown here is derived from an EMBL/GenBank/DDBJ whole genome shotgun (WGS) entry which is preliminary data.</text>
</comment>
<gene>
    <name evidence="2" type="ORF">ACFOU2_10650</name>
</gene>
<name>A0ABV8B3T1_9BACI</name>
<evidence type="ECO:0000313" key="2">
    <source>
        <dbReference type="EMBL" id="MFC3883935.1"/>
    </source>
</evidence>
<proteinExistence type="predicted"/>
<accession>A0ABV8B3T1</accession>
<reference evidence="3" key="1">
    <citation type="journal article" date="2019" name="Int. J. Syst. Evol. Microbiol.">
        <title>The Global Catalogue of Microorganisms (GCM) 10K type strain sequencing project: providing services to taxonomists for standard genome sequencing and annotation.</title>
        <authorList>
            <consortium name="The Broad Institute Genomics Platform"/>
            <consortium name="The Broad Institute Genome Sequencing Center for Infectious Disease"/>
            <person name="Wu L."/>
            <person name="Ma J."/>
        </authorList>
    </citation>
    <scope>NUCLEOTIDE SEQUENCE [LARGE SCALE GENOMIC DNA]</scope>
    <source>
        <strain evidence="3">CCUG 61889</strain>
    </source>
</reference>
<protein>
    <submittedName>
        <fullName evidence="2">Uncharacterized protein</fullName>
    </submittedName>
</protein>
<feature type="region of interest" description="Disordered" evidence="1">
    <location>
        <begin position="21"/>
        <end position="51"/>
    </location>
</feature>
<feature type="compositionally biased region" description="Basic and acidic residues" evidence="1">
    <location>
        <begin position="21"/>
        <end position="42"/>
    </location>
</feature>
<evidence type="ECO:0000313" key="3">
    <source>
        <dbReference type="Proteomes" id="UP001595752"/>
    </source>
</evidence>
<sequence>MKKEKEQPMNGLMVRNLKEMKEHAGGMRNMETNKELKEKKGMSPDPEQYDD</sequence>